<dbReference type="Proteomes" id="UP000024404">
    <property type="component" value="Unassembled WGS sequence"/>
</dbReference>
<reference evidence="3" key="1">
    <citation type="submission" date="2013-10" db="EMBL/GenBank/DDBJ databases">
        <title>Genome sequencing of Onchocerca volvulus.</title>
        <authorList>
            <person name="Cotton J."/>
            <person name="Tsai J."/>
            <person name="Stanley E."/>
            <person name="Tracey A."/>
            <person name="Holroyd N."/>
            <person name="Lustigman S."/>
            <person name="Berriman M."/>
        </authorList>
    </citation>
    <scope>NUCLEOTIDE SEQUENCE</scope>
</reference>
<keyword evidence="3" id="KW-1185">Reference proteome</keyword>
<sequence>MHSPRLTEERLPQVNEIVLLVEPIVPPGVWNLARIIKLNKSTNGWIRSATIQLANGKQFDRSTNMLCSLEINSVNDLNNTEKFSEDGTEEPSGLRAIKALPQLLIMAPHCRFYNSTLRQLKSTQLNTTQIQANLTHQLNPIALNSTQFDKSNPIQLRAFLKADRPTQQLTRLDTLVIFGYCSTLLSTLQKNPRQV</sequence>
<feature type="domain" description="DUF5641" evidence="1">
    <location>
        <begin position="9"/>
        <end position="69"/>
    </location>
</feature>
<accession>A0A8R1XNB4</accession>
<protein>
    <submittedName>
        <fullName evidence="2">DUF5641 domain-containing protein</fullName>
    </submittedName>
</protein>
<evidence type="ECO:0000313" key="3">
    <source>
        <dbReference type="Proteomes" id="UP000024404"/>
    </source>
</evidence>
<name>A0A8R1XNB4_ONCVO</name>
<dbReference type="EnsemblMetazoa" id="OVOC12698.1">
    <property type="protein sequence ID" value="OVOC12698.1"/>
    <property type="gene ID" value="WBGene00249507"/>
</dbReference>
<organism evidence="2 3">
    <name type="scientific">Onchocerca volvulus</name>
    <dbReference type="NCBI Taxonomy" id="6282"/>
    <lineage>
        <taxon>Eukaryota</taxon>
        <taxon>Metazoa</taxon>
        <taxon>Ecdysozoa</taxon>
        <taxon>Nematoda</taxon>
        <taxon>Chromadorea</taxon>
        <taxon>Rhabditida</taxon>
        <taxon>Spirurina</taxon>
        <taxon>Spiruromorpha</taxon>
        <taxon>Filarioidea</taxon>
        <taxon>Onchocercidae</taxon>
        <taxon>Onchocerca</taxon>
    </lineage>
</organism>
<dbReference type="AlphaFoldDB" id="A0A8R1XNB4"/>
<proteinExistence type="predicted"/>
<dbReference type="Pfam" id="PF18701">
    <property type="entry name" value="DUF5641"/>
    <property type="match status" value="1"/>
</dbReference>
<dbReference type="EMBL" id="CMVM020000625">
    <property type="status" value="NOT_ANNOTATED_CDS"/>
    <property type="molecule type" value="Genomic_DNA"/>
</dbReference>
<evidence type="ECO:0000313" key="2">
    <source>
        <dbReference type="EnsemblMetazoa" id="OVOC12698.1"/>
    </source>
</evidence>
<reference evidence="2" key="2">
    <citation type="submission" date="2022-06" db="UniProtKB">
        <authorList>
            <consortium name="EnsemblMetazoa"/>
        </authorList>
    </citation>
    <scope>IDENTIFICATION</scope>
</reference>
<dbReference type="InterPro" id="IPR040676">
    <property type="entry name" value="DUF5641"/>
</dbReference>
<evidence type="ECO:0000259" key="1">
    <source>
        <dbReference type="Pfam" id="PF18701"/>
    </source>
</evidence>